<keyword evidence="1" id="KW-0472">Membrane</keyword>
<reference evidence="3" key="1">
    <citation type="journal article" date="2019" name="Int. J. Syst. Evol. Microbiol.">
        <title>The Global Catalogue of Microorganisms (GCM) 10K type strain sequencing project: providing services to taxonomists for standard genome sequencing and annotation.</title>
        <authorList>
            <consortium name="The Broad Institute Genomics Platform"/>
            <consortium name="The Broad Institute Genome Sequencing Center for Infectious Disease"/>
            <person name="Wu L."/>
            <person name="Ma J."/>
        </authorList>
    </citation>
    <scope>NUCLEOTIDE SEQUENCE [LARGE SCALE GENOMIC DNA]</scope>
    <source>
        <strain evidence="3">JCM 17441</strain>
    </source>
</reference>
<dbReference type="Proteomes" id="UP001500620">
    <property type="component" value="Unassembled WGS sequence"/>
</dbReference>
<evidence type="ECO:0000313" key="3">
    <source>
        <dbReference type="Proteomes" id="UP001500620"/>
    </source>
</evidence>
<keyword evidence="1" id="KW-0812">Transmembrane</keyword>
<proteinExistence type="predicted"/>
<dbReference type="RefSeq" id="WP_345128287.1">
    <property type="nucleotide sequence ID" value="NZ_BAABAT010000009.1"/>
</dbReference>
<gene>
    <name evidence="2" type="ORF">GCM10022255_037520</name>
</gene>
<sequence>MIIAPITVLINLARRGKVANLPARQLAPDGSGKAPMDPGKPLLARPGTIIGILIPFAVVALVLVAATLSAMSEA</sequence>
<accession>A0ABP8D9F6</accession>
<dbReference type="EMBL" id="BAABAT010000009">
    <property type="protein sequence ID" value="GAA4250182.1"/>
    <property type="molecule type" value="Genomic_DNA"/>
</dbReference>
<organism evidence="2 3">
    <name type="scientific">Dactylosporangium darangshiense</name>
    <dbReference type="NCBI Taxonomy" id="579108"/>
    <lineage>
        <taxon>Bacteria</taxon>
        <taxon>Bacillati</taxon>
        <taxon>Actinomycetota</taxon>
        <taxon>Actinomycetes</taxon>
        <taxon>Micromonosporales</taxon>
        <taxon>Micromonosporaceae</taxon>
        <taxon>Dactylosporangium</taxon>
    </lineage>
</organism>
<keyword evidence="3" id="KW-1185">Reference proteome</keyword>
<evidence type="ECO:0000256" key="1">
    <source>
        <dbReference type="SAM" id="Phobius"/>
    </source>
</evidence>
<feature type="transmembrane region" description="Helical" evidence="1">
    <location>
        <begin position="49"/>
        <end position="71"/>
    </location>
</feature>
<name>A0ABP8D9F6_9ACTN</name>
<keyword evidence="1" id="KW-1133">Transmembrane helix</keyword>
<protein>
    <submittedName>
        <fullName evidence="2">Uncharacterized protein</fullName>
    </submittedName>
</protein>
<comment type="caution">
    <text evidence="2">The sequence shown here is derived from an EMBL/GenBank/DDBJ whole genome shotgun (WGS) entry which is preliminary data.</text>
</comment>
<evidence type="ECO:0000313" key="2">
    <source>
        <dbReference type="EMBL" id="GAA4250182.1"/>
    </source>
</evidence>